<dbReference type="InterPro" id="IPR052861">
    <property type="entry name" value="BPTI/Kunitz_domain"/>
</dbReference>
<sequence length="119" mass="13036">MSECMTWDGPFGCVEKKPSTGLCNDDGLTCPEGSICKYGMFGDGVCCDKETEEQYRKEWKPECDGGKVLIKTNITAGRSRPLLGKKCSNEFCPDGADCIEGKWFAHCCGSEEKFGPKKA</sequence>
<dbReference type="PANTHER" id="PTHR47248:SF7">
    <property type="entry name" value="BPTI_KUNITZ INHIBITOR DOMAIN-CONTAINING PROTEIN"/>
    <property type="match status" value="1"/>
</dbReference>
<dbReference type="EMBL" id="KN613419">
    <property type="protein sequence ID" value="KHJ74751.1"/>
    <property type="molecule type" value="Genomic_DNA"/>
</dbReference>
<accession>A0A0B1RSX6</accession>
<gene>
    <name evidence="1" type="ORF">OESDEN_25633</name>
</gene>
<keyword evidence="2" id="KW-1185">Reference proteome</keyword>
<name>A0A0B1RSX6_OESDE</name>
<evidence type="ECO:0000313" key="2">
    <source>
        <dbReference type="Proteomes" id="UP000053660"/>
    </source>
</evidence>
<dbReference type="Proteomes" id="UP000053660">
    <property type="component" value="Unassembled WGS sequence"/>
</dbReference>
<proteinExistence type="predicted"/>
<reference evidence="1 2" key="1">
    <citation type="submission" date="2014-03" db="EMBL/GenBank/DDBJ databases">
        <title>Draft genome of the hookworm Oesophagostomum dentatum.</title>
        <authorList>
            <person name="Mitreva M."/>
        </authorList>
    </citation>
    <scope>NUCLEOTIDE SEQUENCE [LARGE SCALE GENOMIC DNA]</scope>
    <source>
        <strain evidence="1 2">OD-Hann</strain>
    </source>
</reference>
<dbReference type="PANTHER" id="PTHR47248">
    <property type="entry name" value="PROTEIN CBG06772"/>
    <property type="match status" value="1"/>
</dbReference>
<protein>
    <submittedName>
        <fullName evidence="1">Uncharacterized protein</fullName>
    </submittedName>
</protein>
<evidence type="ECO:0000313" key="1">
    <source>
        <dbReference type="EMBL" id="KHJ74751.1"/>
    </source>
</evidence>
<organism evidence="1 2">
    <name type="scientific">Oesophagostomum dentatum</name>
    <name type="common">Nodular worm</name>
    <dbReference type="NCBI Taxonomy" id="61180"/>
    <lineage>
        <taxon>Eukaryota</taxon>
        <taxon>Metazoa</taxon>
        <taxon>Ecdysozoa</taxon>
        <taxon>Nematoda</taxon>
        <taxon>Chromadorea</taxon>
        <taxon>Rhabditida</taxon>
        <taxon>Rhabditina</taxon>
        <taxon>Rhabditomorpha</taxon>
        <taxon>Strongyloidea</taxon>
        <taxon>Strongylidae</taxon>
        <taxon>Oesophagostomum</taxon>
    </lineage>
</organism>
<dbReference type="AlphaFoldDB" id="A0A0B1RSX6"/>
<dbReference type="OrthoDB" id="4473401at2759"/>